<feature type="transmembrane region" description="Helical" evidence="7">
    <location>
        <begin position="88"/>
        <end position="121"/>
    </location>
</feature>
<proteinExistence type="predicted"/>
<dbReference type="GO" id="GO:0046872">
    <property type="term" value="F:metal ion binding"/>
    <property type="evidence" value="ECO:0007669"/>
    <property type="project" value="UniProtKB-KW"/>
</dbReference>
<evidence type="ECO:0000256" key="5">
    <source>
        <dbReference type="ARBA" id="ARBA00023004"/>
    </source>
</evidence>
<keyword evidence="5" id="KW-0408">Iron</keyword>
<dbReference type="InterPro" id="IPR017896">
    <property type="entry name" value="4Fe4S_Fe-S-bd"/>
</dbReference>
<dbReference type="PANTHER" id="PTHR30176:SF3">
    <property type="entry name" value="FERREDOXIN-TYPE PROTEIN NAPH"/>
    <property type="match status" value="1"/>
</dbReference>
<dbReference type="GO" id="GO:0051539">
    <property type="term" value="F:4 iron, 4 sulfur cluster binding"/>
    <property type="evidence" value="ECO:0007669"/>
    <property type="project" value="UniProtKB-KW"/>
</dbReference>
<reference evidence="9" key="1">
    <citation type="submission" date="2020-04" db="EMBL/GenBank/DDBJ databases">
        <title>Deep metagenomics examines the oral microbiome during advanced dental caries in children, revealing novel taxa and co-occurrences with host molecules.</title>
        <authorList>
            <person name="Baker J.L."/>
            <person name="Morton J.T."/>
            <person name="Dinis M."/>
            <person name="Alvarez R."/>
            <person name="Tran N.C."/>
            <person name="Knight R."/>
            <person name="Edlund A."/>
        </authorList>
    </citation>
    <scope>NUCLEOTIDE SEQUENCE</scope>
    <source>
        <strain evidence="9">JCVI_24_bin.2</strain>
    </source>
</reference>
<keyword evidence="7" id="KW-0472">Membrane</keyword>
<evidence type="ECO:0000256" key="7">
    <source>
        <dbReference type="SAM" id="Phobius"/>
    </source>
</evidence>
<dbReference type="PROSITE" id="PS00198">
    <property type="entry name" value="4FE4S_FER_1"/>
    <property type="match status" value="1"/>
</dbReference>
<keyword evidence="3" id="KW-0479">Metal-binding</keyword>
<keyword evidence="7" id="KW-0812">Transmembrane</keyword>
<feature type="domain" description="4Fe-4S ferredoxin-type" evidence="8">
    <location>
        <begin position="264"/>
        <end position="295"/>
    </location>
</feature>
<evidence type="ECO:0000256" key="4">
    <source>
        <dbReference type="ARBA" id="ARBA00022982"/>
    </source>
</evidence>
<evidence type="ECO:0000259" key="8">
    <source>
        <dbReference type="PROSITE" id="PS51379"/>
    </source>
</evidence>
<keyword evidence="1" id="KW-0813">Transport</keyword>
<organism evidence="9 10">
    <name type="scientific">Oribacterium parvum</name>
    <dbReference type="NCBI Taxonomy" id="1501329"/>
    <lineage>
        <taxon>Bacteria</taxon>
        <taxon>Bacillati</taxon>
        <taxon>Bacillota</taxon>
        <taxon>Clostridia</taxon>
        <taxon>Lachnospirales</taxon>
        <taxon>Lachnospiraceae</taxon>
        <taxon>Oribacterium</taxon>
    </lineage>
</organism>
<gene>
    <name evidence="9" type="ORF">HXM93_06675</name>
</gene>
<dbReference type="Pfam" id="PF12801">
    <property type="entry name" value="Fer4_5"/>
    <property type="match status" value="3"/>
</dbReference>
<evidence type="ECO:0000256" key="6">
    <source>
        <dbReference type="ARBA" id="ARBA00023014"/>
    </source>
</evidence>
<keyword evidence="4" id="KW-0249">Electron transport</keyword>
<protein>
    <submittedName>
        <fullName evidence="9">4Fe-4S binding protein</fullName>
    </submittedName>
</protein>
<keyword evidence="6" id="KW-0411">Iron-sulfur</keyword>
<evidence type="ECO:0000256" key="1">
    <source>
        <dbReference type="ARBA" id="ARBA00022448"/>
    </source>
</evidence>
<dbReference type="GO" id="GO:0005886">
    <property type="term" value="C:plasma membrane"/>
    <property type="evidence" value="ECO:0007669"/>
    <property type="project" value="TreeGrafter"/>
</dbReference>
<comment type="caution">
    <text evidence="9">The sequence shown here is derived from an EMBL/GenBank/DDBJ whole genome shotgun (WGS) entry which is preliminary data.</text>
</comment>
<dbReference type="PROSITE" id="PS51379">
    <property type="entry name" value="4FE4S_FER_2"/>
    <property type="match status" value="2"/>
</dbReference>
<evidence type="ECO:0000256" key="3">
    <source>
        <dbReference type="ARBA" id="ARBA00022723"/>
    </source>
</evidence>
<name>A0A930DPJ1_9FIRM</name>
<dbReference type="AlphaFoldDB" id="A0A930DPJ1"/>
<evidence type="ECO:0000313" key="9">
    <source>
        <dbReference type="EMBL" id="MBF1284195.1"/>
    </source>
</evidence>
<feature type="domain" description="4Fe-4S ferredoxin-type" evidence="8">
    <location>
        <begin position="241"/>
        <end position="260"/>
    </location>
</feature>
<evidence type="ECO:0000256" key="2">
    <source>
        <dbReference type="ARBA" id="ARBA00022485"/>
    </source>
</evidence>
<dbReference type="Pfam" id="PF00037">
    <property type="entry name" value="Fer4"/>
    <property type="match status" value="1"/>
</dbReference>
<dbReference type="Gene3D" id="3.30.70.20">
    <property type="match status" value="1"/>
</dbReference>
<feature type="transmembrane region" description="Helical" evidence="7">
    <location>
        <begin position="199"/>
        <end position="218"/>
    </location>
</feature>
<dbReference type="Proteomes" id="UP000709351">
    <property type="component" value="Unassembled WGS sequence"/>
</dbReference>
<feature type="transmembrane region" description="Helical" evidence="7">
    <location>
        <begin position="21"/>
        <end position="39"/>
    </location>
</feature>
<dbReference type="EMBL" id="JABZRD010000406">
    <property type="protein sequence ID" value="MBF1284195.1"/>
    <property type="molecule type" value="Genomic_DNA"/>
</dbReference>
<dbReference type="InterPro" id="IPR051684">
    <property type="entry name" value="Electron_Trans/Redox"/>
</dbReference>
<dbReference type="PANTHER" id="PTHR30176">
    <property type="entry name" value="FERREDOXIN-TYPE PROTEIN NAPH"/>
    <property type="match status" value="1"/>
</dbReference>
<keyword evidence="2" id="KW-0004">4Fe-4S</keyword>
<accession>A0A930DPJ1</accession>
<feature type="transmembrane region" description="Helical" evidence="7">
    <location>
        <begin position="142"/>
        <end position="162"/>
    </location>
</feature>
<dbReference type="SUPFAM" id="SSF54862">
    <property type="entry name" value="4Fe-4S ferredoxins"/>
    <property type="match status" value="1"/>
</dbReference>
<dbReference type="InterPro" id="IPR017900">
    <property type="entry name" value="4Fe4S_Fe_S_CS"/>
</dbReference>
<keyword evidence="7" id="KW-1133">Transmembrane helix</keyword>
<sequence>MDKLKELINGKSKKDKYKARNNVRHVFQSFWFLLTNSFFEGFKTGKIYGGKWKQLCVPGMNCYSCPGAKGSCPIGALQAVIGSPKFKFSYYIVGFLFFVGALIGRGVCGYLCPFGLVQDLLHKIPFVKKIETFKGDKALRKAKYLILLVFVILLPLFLVDIIGQGAPYFCKLICPVGMMEGGIPLVLMNKSMRGAIGFLYAWKGLILILTILLSIVIYRPFCKYICPLGAIYSLFNSVSLFRYTLDHQKCIHCGRCKAVCEMQCDPVKNCNDLECIRCGKCKNACPVDAIACGITKPDVSKETVKAKA</sequence>
<evidence type="ECO:0000313" key="10">
    <source>
        <dbReference type="Proteomes" id="UP000709351"/>
    </source>
</evidence>